<dbReference type="EMBL" id="CAVMJV010000046">
    <property type="protein sequence ID" value="CAK5082101.1"/>
    <property type="molecule type" value="Genomic_DNA"/>
</dbReference>
<sequence>MLSRCESAESLSSLFSNRNSNTNNNRQIKEFEYSSPRNLTTQQQLKEFVEEKIQLKSLIIQREMTETNCIAFSFNLEKSRKLKLGICVNELIDSSLNRFHNSIQGIIMSSELDLHQKIYGVTKRREQGMATTEWVQVDILKKNFFFILLKFIF</sequence>
<proteinExistence type="predicted"/>
<comment type="caution">
    <text evidence="1">The sequence shown here is derived from an EMBL/GenBank/DDBJ whole genome shotgun (WGS) entry which is preliminary data.</text>
</comment>
<gene>
    <name evidence="1" type="ORF">MENTE1834_LOCUS29355</name>
</gene>
<protein>
    <submittedName>
        <fullName evidence="1">Uncharacterized protein</fullName>
    </submittedName>
</protein>
<accession>A0ACB0ZSJ9</accession>
<reference evidence="1" key="1">
    <citation type="submission" date="2023-11" db="EMBL/GenBank/DDBJ databases">
        <authorList>
            <person name="Poullet M."/>
        </authorList>
    </citation>
    <scope>NUCLEOTIDE SEQUENCE</scope>
    <source>
        <strain evidence="1">E1834</strain>
    </source>
</reference>
<evidence type="ECO:0000313" key="2">
    <source>
        <dbReference type="Proteomes" id="UP001497535"/>
    </source>
</evidence>
<keyword evidence="2" id="KW-1185">Reference proteome</keyword>
<name>A0ACB0ZSJ9_MELEN</name>
<evidence type="ECO:0000313" key="1">
    <source>
        <dbReference type="EMBL" id="CAK5082101.1"/>
    </source>
</evidence>
<organism evidence="1 2">
    <name type="scientific">Meloidogyne enterolobii</name>
    <name type="common">Root-knot nematode worm</name>
    <name type="synonym">Meloidogyne mayaguensis</name>
    <dbReference type="NCBI Taxonomy" id="390850"/>
    <lineage>
        <taxon>Eukaryota</taxon>
        <taxon>Metazoa</taxon>
        <taxon>Ecdysozoa</taxon>
        <taxon>Nematoda</taxon>
        <taxon>Chromadorea</taxon>
        <taxon>Rhabditida</taxon>
        <taxon>Tylenchina</taxon>
        <taxon>Tylenchomorpha</taxon>
        <taxon>Tylenchoidea</taxon>
        <taxon>Meloidogynidae</taxon>
        <taxon>Meloidogyninae</taxon>
        <taxon>Meloidogyne</taxon>
    </lineage>
</organism>
<dbReference type="Proteomes" id="UP001497535">
    <property type="component" value="Unassembled WGS sequence"/>
</dbReference>